<proteinExistence type="predicted"/>
<dbReference type="RefSeq" id="WP_078815784.1">
    <property type="nucleotide sequence ID" value="NZ_FUYE01000022.1"/>
</dbReference>
<dbReference type="AlphaFoldDB" id="A0A1T4YZR2"/>
<dbReference type="InterPro" id="IPR013406">
    <property type="entry name" value="CHP02574_addiction_mod"/>
</dbReference>
<dbReference type="STRING" id="48467.SAMN02745166_04665"/>
<protein>
    <submittedName>
        <fullName evidence="1">Putative addiction module component</fullName>
    </submittedName>
</protein>
<evidence type="ECO:0000313" key="1">
    <source>
        <dbReference type="EMBL" id="SKB07252.1"/>
    </source>
</evidence>
<sequence>MSAASISYSPLLESVMASAAKLSRDEKVALVEKLEAELIEVSEPSEWEAQLAQERLRLFEQGLSVPIPWEEAKARLKQKWGKK</sequence>
<gene>
    <name evidence="1" type="ORF">SAMN02745166_04665</name>
</gene>
<dbReference type="Proteomes" id="UP000190774">
    <property type="component" value="Unassembled WGS sequence"/>
</dbReference>
<accession>A0A1T4YZR2</accession>
<evidence type="ECO:0000313" key="2">
    <source>
        <dbReference type="Proteomes" id="UP000190774"/>
    </source>
</evidence>
<keyword evidence="2" id="KW-1185">Reference proteome</keyword>
<reference evidence="2" key="1">
    <citation type="submission" date="2017-02" db="EMBL/GenBank/DDBJ databases">
        <authorList>
            <person name="Varghese N."/>
            <person name="Submissions S."/>
        </authorList>
    </citation>
    <scope>NUCLEOTIDE SEQUENCE [LARGE SCALE GENOMIC DNA]</scope>
    <source>
        <strain evidence="2">ATCC 700200</strain>
    </source>
</reference>
<dbReference type="Pfam" id="PF09720">
    <property type="entry name" value="Unstab_antitox"/>
    <property type="match status" value="1"/>
</dbReference>
<dbReference type="EMBL" id="FUYE01000022">
    <property type="protein sequence ID" value="SKB07252.1"/>
    <property type="molecule type" value="Genomic_DNA"/>
</dbReference>
<dbReference type="OrthoDB" id="9977014at2"/>
<name>A0A1T4YZR2_9BACT</name>
<organism evidence="1 2">
    <name type="scientific">Prosthecobacter debontii</name>
    <dbReference type="NCBI Taxonomy" id="48467"/>
    <lineage>
        <taxon>Bacteria</taxon>
        <taxon>Pseudomonadati</taxon>
        <taxon>Verrucomicrobiota</taxon>
        <taxon>Verrucomicrobiia</taxon>
        <taxon>Verrucomicrobiales</taxon>
        <taxon>Verrucomicrobiaceae</taxon>
        <taxon>Prosthecobacter</taxon>
    </lineage>
</organism>